<organism evidence="1 2">
    <name type="scientific">Cryobacterium cheniae</name>
    <dbReference type="NCBI Taxonomy" id="1259262"/>
    <lineage>
        <taxon>Bacteria</taxon>
        <taxon>Bacillati</taxon>
        <taxon>Actinomycetota</taxon>
        <taxon>Actinomycetes</taxon>
        <taxon>Micrococcales</taxon>
        <taxon>Microbacteriaceae</taxon>
        <taxon>Cryobacterium</taxon>
    </lineage>
</organism>
<gene>
    <name evidence="1" type="ORF">E3T23_08295</name>
</gene>
<dbReference type="AlphaFoldDB" id="A0A4R8XR80"/>
<keyword evidence="2" id="KW-1185">Reference proteome</keyword>
<accession>A0A4R8XR80</accession>
<sequence>MLNTSTGDGSRSGSDRAAHERSVGLSIAEIAAELQVQLGQAQLGAIVGRNARTLARWAHATVRPPHASEKFLRDTFQVLEILCSVHSTDVARAWFMGMNPELGDASPAEALSEGRSREVLAAARSYVAAA</sequence>
<name>A0A4R8XR80_9MICO</name>
<comment type="caution">
    <text evidence="1">The sequence shown here is derived from an EMBL/GenBank/DDBJ whole genome shotgun (WGS) entry which is preliminary data.</text>
</comment>
<dbReference type="Proteomes" id="UP000298433">
    <property type="component" value="Unassembled WGS sequence"/>
</dbReference>
<protein>
    <submittedName>
        <fullName evidence="1">Uncharacterized protein</fullName>
    </submittedName>
</protein>
<evidence type="ECO:0000313" key="2">
    <source>
        <dbReference type="Proteomes" id="UP000298433"/>
    </source>
</evidence>
<dbReference type="EMBL" id="SOGN01000038">
    <property type="protein sequence ID" value="TFC80784.1"/>
    <property type="molecule type" value="Genomic_DNA"/>
</dbReference>
<reference evidence="1 2" key="1">
    <citation type="submission" date="2019-03" db="EMBL/GenBank/DDBJ databases">
        <title>Genomics of glacier-inhabiting Cryobacterium strains.</title>
        <authorList>
            <person name="Liu Q."/>
            <person name="Xin Y.-H."/>
        </authorList>
    </citation>
    <scope>NUCLEOTIDE SEQUENCE [LARGE SCALE GENOMIC DNA]</scope>
    <source>
        <strain evidence="1 2">TMT2-48-2</strain>
    </source>
</reference>
<proteinExistence type="predicted"/>
<dbReference type="OrthoDB" id="4748714at2"/>
<evidence type="ECO:0000313" key="1">
    <source>
        <dbReference type="EMBL" id="TFC80784.1"/>
    </source>
</evidence>
<dbReference type="RefSeq" id="WP_134369917.1">
    <property type="nucleotide sequence ID" value="NZ_SOGN01000038.1"/>
</dbReference>